<evidence type="ECO:0000259" key="2">
    <source>
        <dbReference type="PROSITE" id="PS51263"/>
    </source>
</evidence>
<gene>
    <name evidence="3" type="ORF">DICPUDRAFT_84356</name>
</gene>
<dbReference type="FunFam" id="3.40.20.10:FF:000126">
    <property type="entry name" value="Uncharacterized protein"/>
    <property type="match status" value="1"/>
</dbReference>
<evidence type="ECO:0000313" key="3">
    <source>
        <dbReference type="EMBL" id="EGC29634.1"/>
    </source>
</evidence>
<organism evidence="3 4">
    <name type="scientific">Dictyostelium purpureum</name>
    <name type="common">Slime mold</name>
    <dbReference type="NCBI Taxonomy" id="5786"/>
    <lineage>
        <taxon>Eukaryota</taxon>
        <taxon>Amoebozoa</taxon>
        <taxon>Evosea</taxon>
        <taxon>Eumycetozoa</taxon>
        <taxon>Dictyostelia</taxon>
        <taxon>Dictyosteliales</taxon>
        <taxon>Dictyosteliaceae</taxon>
        <taxon>Dictyostelium</taxon>
    </lineage>
</organism>
<dbReference type="SUPFAM" id="SSF55753">
    <property type="entry name" value="Actin depolymerizing proteins"/>
    <property type="match status" value="1"/>
</dbReference>
<dbReference type="OMA" id="RTINWIL"/>
<dbReference type="Gene3D" id="3.40.20.10">
    <property type="entry name" value="Severin"/>
    <property type="match status" value="1"/>
</dbReference>
<name>F1A2E6_DICPU</name>
<dbReference type="GO" id="GO:0051015">
    <property type="term" value="F:actin filament binding"/>
    <property type="evidence" value="ECO:0000318"/>
    <property type="project" value="GO_Central"/>
</dbReference>
<reference evidence="4" key="1">
    <citation type="journal article" date="2011" name="Genome Biol.">
        <title>Comparative genomics of the social amoebae Dictyostelium discoideum and Dictyostelium purpureum.</title>
        <authorList>
            <consortium name="US DOE Joint Genome Institute (JGI-PGF)"/>
            <person name="Sucgang R."/>
            <person name="Kuo A."/>
            <person name="Tian X."/>
            <person name="Salerno W."/>
            <person name="Parikh A."/>
            <person name="Feasley C.L."/>
            <person name="Dalin E."/>
            <person name="Tu H."/>
            <person name="Huang E."/>
            <person name="Barry K."/>
            <person name="Lindquist E."/>
            <person name="Shapiro H."/>
            <person name="Bruce D."/>
            <person name="Schmutz J."/>
            <person name="Salamov A."/>
            <person name="Fey P."/>
            <person name="Gaudet P."/>
            <person name="Anjard C."/>
            <person name="Babu M.M."/>
            <person name="Basu S."/>
            <person name="Bushmanova Y."/>
            <person name="van der Wel H."/>
            <person name="Katoh-Kurasawa M."/>
            <person name="Dinh C."/>
            <person name="Coutinho P.M."/>
            <person name="Saito T."/>
            <person name="Elias M."/>
            <person name="Schaap P."/>
            <person name="Kay R.R."/>
            <person name="Henrissat B."/>
            <person name="Eichinger L."/>
            <person name="Rivero F."/>
            <person name="Putnam N.H."/>
            <person name="West C.M."/>
            <person name="Loomis W.F."/>
            <person name="Chisholm R.L."/>
            <person name="Shaulsky G."/>
            <person name="Strassmann J.E."/>
            <person name="Queller D.C."/>
            <person name="Kuspa A."/>
            <person name="Grigoriev I.V."/>
        </authorList>
    </citation>
    <scope>NUCLEOTIDE SEQUENCE [LARGE SCALE GENOMIC DNA]</scope>
    <source>
        <strain evidence="4">QSDP1</strain>
    </source>
</reference>
<evidence type="ECO:0000256" key="1">
    <source>
        <dbReference type="SAM" id="MobiDB-lite"/>
    </source>
</evidence>
<dbReference type="InParanoid" id="F1A2E6"/>
<protein>
    <recommendedName>
        <fullName evidence="2">ADF-H domain-containing protein</fullName>
    </recommendedName>
</protein>
<evidence type="ECO:0000313" key="4">
    <source>
        <dbReference type="Proteomes" id="UP000001064"/>
    </source>
</evidence>
<feature type="compositionally biased region" description="Low complexity" evidence="1">
    <location>
        <begin position="360"/>
        <end position="383"/>
    </location>
</feature>
<dbReference type="GO" id="GO:0030833">
    <property type="term" value="P:regulation of actin filament polymerization"/>
    <property type="evidence" value="ECO:0000318"/>
    <property type="project" value="GO_Central"/>
</dbReference>
<dbReference type="eggNOG" id="ENOG502RGMB">
    <property type="taxonomic scope" value="Eukaryota"/>
</dbReference>
<accession>F1A2E6</accession>
<dbReference type="Pfam" id="PF00241">
    <property type="entry name" value="Cofilin_ADF"/>
    <property type="match status" value="1"/>
</dbReference>
<dbReference type="InterPro" id="IPR029006">
    <property type="entry name" value="ADF-H/Gelsolin-like_dom_sf"/>
</dbReference>
<proteinExistence type="predicted"/>
<dbReference type="AlphaFoldDB" id="F1A2E6"/>
<dbReference type="EMBL" id="GL871408">
    <property type="protein sequence ID" value="EGC29634.1"/>
    <property type="molecule type" value="Genomic_DNA"/>
</dbReference>
<dbReference type="GeneID" id="10505156"/>
<dbReference type="STRING" id="5786.F1A2E6"/>
<sequence>MNSLSLTQFISNIQKHKWVIFENDLSIVKVGSKFEDLCSSFRVNLCLNILIQEASYKPKILQKENNKVFIDPNEQSFILAYYEGPNSKPFEKLHFQDSYFNLVKMLSNKIKIKNVFCFCLNYKDEFTFQQHLKKYSFKQMFQNFRDHSQKNEKSLSDLLKSVNSNQWVLFKTSSNYLINYCIGINNGELKETMKPNETSLIVFKKNDKDILFIICEGNKTRAIEKNRCTLLSHFLYLNLNSDSKNNVELVRITSQDQMNRIEEILNSSSYHDGYNNIFGEENIEKPLGRGSSSVPLISPAYSVKSSAENSPSFFIKKRVSPHSSSPMFAQINGSPRVRTPKLEKKVANVPIPACPDQKTNSINNDNGVNNQNNNNSNQSSPSNNEREVLIKSNSIVLPLSPTSNIVENYNNQRGDEISKINDVFYIDPKNIFNSFDEFNKRTINWILLGYDGKNLRLYAKGNNGLPEMKKHLDEKLTLYGVVGITYSDSRVPKISNTPNTSNLRPSSPIPGSQYKCLFIQWLGLRSSAKQKAMRNSHFCAVSLLFKQKVSIHSEYEVDEVEDLSNDAVLQKLITFRDDIKFKEVVNCLPSSNQITEAVKA</sequence>
<dbReference type="KEGG" id="dpp:DICPUDRAFT_84356"/>
<feature type="domain" description="ADF-H" evidence="2">
    <location>
        <begin position="423"/>
        <end position="573"/>
    </location>
</feature>
<dbReference type="OrthoDB" id="20462at2759"/>
<keyword evidence="4" id="KW-1185">Reference proteome</keyword>
<feature type="region of interest" description="Disordered" evidence="1">
    <location>
        <begin position="349"/>
        <end position="385"/>
    </location>
</feature>
<dbReference type="VEuPathDB" id="AmoebaDB:DICPUDRAFT_84356"/>
<dbReference type="GO" id="GO:0030864">
    <property type="term" value="C:cortical actin cytoskeleton"/>
    <property type="evidence" value="ECO:0000318"/>
    <property type="project" value="GO_Central"/>
</dbReference>
<dbReference type="RefSeq" id="XP_003293838.1">
    <property type="nucleotide sequence ID" value="XM_003293790.1"/>
</dbReference>
<dbReference type="Proteomes" id="UP000001064">
    <property type="component" value="Unassembled WGS sequence"/>
</dbReference>
<dbReference type="GO" id="GO:0030427">
    <property type="term" value="C:site of polarized growth"/>
    <property type="evidence" value="ECO:0000318"/>
    <property type="project" value="GO_Central"/>
</dbReference>
<dbReference type="FunCoup" id="F1A2E6">
    <property type="interactions" value="396"/>
</dbReference>
<dbReference type="PROSITE" id="PS51263">
    <property type="entry name" value="ADF_H"/>
    <property type="match status" value="1"/>
</dbReference>
<dbReference type="InterPro" id="IPR002108">
    <property type="entry name" value="ADF-H"/>
</dbReference>